<feature type="signal peptide" evidence="1">
    <location>
        <begin position="1"/>
        <end position="20"/>
    </location>
</feature>
<name>A0A1M5TFN7_9BACT</name>
<proteinExistence type="predicted"/>
<feature type="chain" id="PRO_5012928954" evidence="1">
    <location>
        <begin position="21"/>
        <end position="193"/>
    </location>
</feature>
<evidence type="ECO:0000313" key="3">
    <source>
        <dbReference type="Proteomes" id="UP000184212"/>
    </source>
</evidence>
<dbReference type="STRING" id="947013.SAMN04488109_4055"/>
<dbReference type="Proteomes" id="UP000184212">
    <property type="component" value="Unassembled WGS sequence"/>
</dbReference>
<gene>
    <name evidence="2" type="ORF">SAMN04488109_4055</name>
</gene>
<keyword evidence="3" id="KW-1185">Reference proteome</keyword>
<protein>
    <submittedName>
        <fullName evidence="2">Uncharacterized protein</fullName>
    </submittedName>
</protein>
<dbReference type="RefSeq" id="WP_073137645.1">
    <property type="nucleotide sequence ID" value="NZ_FQWQ01000003.1"/>
</dbReference>
<accession>A0A1M5TFN7</accession>
<evidence type="ECO:0000256" key="1">
    <source>
        <dbReference type="SAM" id="SignalP"/>
    </source>
</evidence>
<evidence type="ECO:0000313" key="2">
    <source>
        <dbReference type="EMBL" id="SHH49567.1"/>
    </source>
</evidence>
<sequence>MKRLAYFLFLLPLPLTTVSASDQHAGGEILTNGIFITPRDLATNNVTEQATTDDLNTLVVNLDDQVLVTRQGVEQRYTFGTLSGYYKDGYRYRAFGKKSIFKTSGYYKVLDDAGLIIYSKRSVNHKTGGKTFYYYSTGWEMPVRKLTRQNLKEDFSTDPVFVDAATSTLQGQVFLTEKNGHMLINDLYLSRTK</sequence>
<reference evidence="2 3" key="1">
    <citation type="submission" date="2016-11" db="EMBL/GenBank/DDBJ databases">
        <authorList>
            <person name="Jaros S."/>
            <person name="Januszkiewicz K."/>
            <person name="Wedrychowicz H."/>
        </authorList>
    </citation>
    <scope>NUCLEOTIDE SEQUENCE [LARGE SCALE GENOMIC DNA]</scope>
    <source>
        <strain evidence="2 3">DSM 24574</strain>
    </source>
</reference>
<dbReference type="EMBL" id="FQWQ01000003">
    <property type="protein sequence ID" value="SHH49567.1"/>
    <property type="molecule type" value="Genomic_DNA"/>
</dbReference>
<organism evidence="2 3">
    <name type="scientific">Chryseolinea serpens</name>
    <dbReference type="NCBI Taxonomy" id="947013"/>
    <lineage>
        <taxon>Bacteria</taxon>
        <taxon>Pseudomonadati</taxon>
        <taxon>Bacteroidota</taxon>
        <taxon>Cytophagia</taxon>
        <taxon>Cytophagales</taxon>
        <taxon>Fulvivirgaceae</taxon>
        <taxon>Chryseolinea</taxon>
    </lineage>
</organism>
<keyword evidence="1" id="KW-0732">Signal</keyword>
<dbReference type="OrthoDB" id="1495260at2"/>
<dbReference type="AlphaFoldDB" id="A0A1M5TFN7"/>